<evidence type="ECO:0000256" key="1">
    <source>
        <dbReference type="ARBA" id="ARBA00000022"/>
    </source>
</evidence>
<dbReference type="EMBL" id="PXXW01000020">
    <property type="protein sequence ID" value="RAN99403.1"/>
    <property type="molecule type" value="Genomic_DNA"/>
</dbReference>
<feature type="domain" description="NADAR" evidence="4">
    <location>
        <begin position="54"/>
        <end position="204"/>
    </location>
</feature>
<evidence type="ECO:0000313" key="6">
    <source>
        <dbReference type="Proteomes" id="UP000249334"/>
    </source>
</evidence>
<name>A0ABX9CJA3_9ACTN</name>
<dbReference type="Pfam" id="PF08719">
    <property type="entry name" value="NADAR"/>
    <property type="match status" value="1"/>
</dbReference>
<protein>
    <submittedName>
        <fullName evidence="5">N-glycosidase</fullName>
    </submittedName>
</protein>
<reference evidence="5 6" key="1">
    <citation type="submission" date="2018-03" db="EMBL/GenBank/DDBJ databases">
        <title>Genomic framework for the identification of Micromonospora saelicesensis and Micromonospora noduli.</title>
        <authorList>
            <person name="Riesco R."/>
            <person name="Trujillo M.E."/>
        </authorList>
    </citation>
    <scope>NUCLEOTIDE SEQUENCE [LARGE SCALE GENOMIC DNA]</scope>
    <source>
        <strain evidence="5 6">GAR05</strain>
    </source>
</reference>
<dbReference type="Proteomes" id="UP000249334">
    <property type="component" value="Unassembled WGS sequence"/>
</dbReference>
<sequence>MPGVGGGREHVVAVENAGYAQRWCRTLAIMLASVRSVGDLAAAQAQGHEVKFLFFWGHQPERDGGVGAGCLSQWWPASFTADNMRFATAEHYMMWRKATLFGDRAMAEQILAAPHPHAAKVLGGRVAGFDQQTWSEHRFAIVVAGNLAKFDQHPALRAFLLATGQRVLVEASPVDRIWGIGLNRDDPAAGDPACWRGLNLLGFVPLCRSRHNATYADLTVMPMGPPEKSRPAQEREAPGPSVLRRRVSRATRRRCQRRGIVGVR</sequence>
<feature type="region of interest" description="Disordered" evidence="3">
    <location>
        <begin position="219"/>
        <end position="252"/>
    </location>
</feature>
<gene>
    <name evidence="5" type="ORF">GAR05_02648</name>
</gene>
<dbReference type="Gene3D" id="1.10.357.40">
    <property type="entry name" value="YbiA-like"/>
    <property type="match status" value="1"/>
</dbReference>
<feature type="compositionally biased region" description="Basic and acidic residues" evidence="3">
    <location>
        <begin position="227"/>
        <end position="237"/>
    </location>
</feature>
<evidence type="ECO:0000259" key="4">
    <source>
        <dbReference type="Pfam" id="PF08719"/>
    </source>
</evidence>
<comment type="catalytic activity">
    <reaction evidence="2">
        <text>2,5-diamino-6-hydroxy-4-(5-phosphoribosylamino)-pyrimidine + H2O = 2,5,6-triamino-4-hydroxypyrimidine + D-ribose 5-phosphate</text>
        <dbReference type="Rhea" id="RHEA:23436"/>
        <dbReference type="ChEBI" id="CHEBI:15377"/>
        <dbReference type="ChEBI" id="CHEBI:58614"/>
        <dbReference type="ChEBI" id="CHEBI:78346"/>
        <dbReference type="ChEBI" id="CHEBI:137796"/>
    </reaction>
</comment>
<evidence type="ECO:0000256" key="3">
    <source>
        <dbReference type="SAM" id="MobiDB-lite"/>
    </source>
</evidence>
<proteinExistence type="predicted"/>
<evidence type="ECO:0000313" key="5">
    <source>
        <dbReference type="EMBL" id="RAN99403.1"/>
    </source>
</evidence>
<feature type="compositionally biased region" description="Basic residues" evidence="3">
    <location>
        <begin position="243"/>
        <end position="252"/>
    </location>
</feature>
<keyword evidence="6" id="KW-1185">Reference proteome</keyword>
<dbReference type="SUPFAM" id="SSF143990">
    <property type="entry name" value="YbiA-like"/>
    <property type="match status" value="1"/>
</dbReference>
<comment type="caution">
    <text evidence="5">The sequence shown here is derived from an EMBL/GenBank/DDBJ whole genome shotgun (WGS) entry which is preliminary data.</text>
</comment>
<dbReference type="InterPro" id="IPR012816">
    <property type="entry name" value="NADAR"/>
</dbReference>
<dbReference type="NCBIfam" id="TIGR02464">
    <property type="entry name" value="ribofla_fusion"/>
    <property type="match status" value="1"/>
</dbReference>
<organism evidence="5 6">
    <name type="scientific">Micromonospora saelicesensis</name>
    <dbReference type="NCBI Taxonomy" id="285676"/>
    <lineage>
        <taxon>Bacteria</taxon>
        <taxon>Bacillati</taxon>
        <taxon>Actinomycetota</taxon>
        <taxon>Actinomycetes</taxon>
        <taxon>Micromonosporales</taxon>
        <taxon>Micromonosporaceae</taxon>
        <taxon>Micromonospora</taxon>
    </lineage>
</organism>
<evidence type="ECO:0000256" key="2">
    <source>
        <dbReference type="ARBA" id="ARBA00000751"/>
    </source>
</evidence>
<dbReference type="CDD" id="cd15457">
    <property type="entry name" value="NADAR"/>
    <property type="match status" value="1"/>
</dbReference>
<dbReference type="InterPro" id="IPR037238">
    <property type="entry name" value="YbiA-like_sf"/>
</dbReference>
<accession>A0ABX9CJA3</accession>
<comment type="catalytic activity">
    <reaction evidence="1">
        <text>5-amino-6-(5-phospho-D-ribosylamino)uracil + H2O = 5,6-diaminouracil + D-ribose 5-phosphate</text>
        <dbReference type="Rhea" id="RHEA:55020"/>
        <dbReference type="ChEBI" id="CHEBI:15377"/>
        <dbReference type="ChEBI" id="CHEBI:46252"/>
        <dbReference type="ChEBI" id="CHEBI:58453"/>
        <dbReference type="ChEBI" id="CHEBI:78346"/>
    </reaction>
</comment>